<dbReference type="PANTHER" id="PTHR12049:SF7">
    <property type="entry name" value="PROTEIN ARGININE METHYLTRANSFERASE NDUFAF7, MITOCHONDRIAL"/>
    <property type="match status" value="1"/>
</dbReference>
<evidence type="ECO:0000313" key="5">
    <source>
        <dbReference type="Proteomes" id="UP000177905"/>
    </source>
</evidence>
<sequence length="656" mass="75286">MLLPCNGPIHTNHTRAKPTPNVEPSFQKKPLLCGTLIDQITQEIRRSPDRRISFARFMQRSLYHPHYGYYSSGKVNITHITSGGHFITHPEDFYPRYSYGLAENLLWMWQTMGRPAKFDVVEMGAGNGRMAKAFLDYSRIYTPEFYKAVDYQIVEISPFLRLKQTQICSDHNVKHINGSAINPNIKGIRGVLLSNELIDAFPVHRIIYHSNLNLVKELYVTEGDGTFHLVGGGISDPEILDYLQMIDSCPPNGTKRIVNLNMLRWLDRCVAALEEGYILTMDYSSTFAFPGQELRCYGIEGNGPLAWGCKYPGEVDITSDLHYDVLLKAAERRGLQQVFFGTEQDFFAPIGALWPKNIIPFAAFLFSKNVLSSTKTNPTKLIILDKKPIFEMGWFFLPIAEKLFSYYGRAVFSLENSDCESLEELACKIAFIFQRESGVYDFSKERLEHFKNVVKWLEIDDLIMGELFLLFEEGLEGIKTGQRSKGSFFHIEEVRPEFLRSYLGDNFRDALFNEDENEKKKRVEKLISKGNVAALIRLFAEDSSFYYKTPFCLTDANLSKMFDLVVNAVVDSLLTFDDKERSQVYPGLEYETYFIILDKFLIAAKAKAGSLLLSKFRSLPRQRKLDIIKHTKKFGWIEEVVQRNSWILAIDLLACF</sequence>
<dbReference type="PANTHER" id="PTHR12049">
    <property type="entry name" value="PROTEIN ARGININE METHYLTRANSFERASE NDUFAF7, MITOCHONDRIAL"/>
    <property type="match status" value="1"/>
</dbReference>
<evidence type="ECO:0000313" key="4">
    <source>
        <dbReference type="EMBL" id="OGC12975.1"/>
    </source>
</evidence>
<dbReference type="InterPro" id="IPR038375">
    <property type="entry name" value="NDUFAF7_sf"/>
</dbReference>
<evidence type="ECO:0000256" key="3">
    <source>
        <dbReference type="SAM" id="MobiDB-lite"/>
    </source>
</evidence>
<organism evidence="4 5">
    <name type="scientific">candidate division WOR-1 bacterium RIFOXYB2_FULL_36_35</name>
    <dbReference type="NCBI Taxonomy" id="1802578"/>
    <lineage>
        <taxon>Bacteria</taxon>
        <taxon>Bacillati</taxon>
        <taxon>Saganbacteria</taxon>
    </lineage>
</organism>
<dbReference type="SUPFAM" id="SSF53335">
    <property type="entry name" value="S-adenosyl-L-methionine-dependent methyltransferases"/>
    <property type="match status" value="1"/>
</dbReference>
<dbReference type="AlphaFoldDB" id="A0A1F4RXS4"/>
<dbReference type="Proteomes" id="UP000177905">
    <property type="component" value="Unassembled WGS sequence"/>
</dbReference>
<reference evidence="4 5" key="1">
    <citation type="journal article" date="2016" name="Nat. Commun.">
        <title>Thousands of microbial genomes shed light on interconnected biogeochemical processes in an aquifer system.</title>
        <authorList>
            <person name="Anantharaman K."/>
            <person name="Brown C.T."/>
            <person name="Hug L.A."/>
            <person name="Sharon I."/>
            <person name="Castelle C.J."/>
            <person name="Probst A.J."/>
            <person name="Thomas B.C."/>
            <person name="Singh A."/>
            <person name="Wilkins M.J."/>
            <person name="Karaoz U."/>
            <person name="Brodie E.L."/>
            <person name="Williams K.H."/>
            <person name="Hubbard S.S."/>
            <person name="Banfield J.F."/>
        </authorList>
    </citation>
    <scope>NUCLEOTIDE SEQUENCE [LARGE SCALE GENOMIC DNA]</scope>
</reference>
<evidence type="ECO:0000256" key="2">
    <source>
        <dbReference type="ARBA" id="ARBA00022679"/>
    </source>
</evidence>
<evidence type="ECO:0000256" key="1">
    <source>
        <dbReference type="ARBA" id="ARBA00022603"/>
    </source>
</evidence>
<dbReference type="GO" id="GO:0032259">
    <property type="term" value="P:methylation"/>
    <property type="evidence" value="ECO:0007669"/>
    <property type="project" value="UniProtKB-KW"/>
</dbReference>
<dbReference type="Gene3D" id="3.40.50.12710">
    <property type="match status" value="1"/>
</dbReference>
<keyword evidence="1" id="KW-0489">Methyltransferase</keyword>
<accession>A0A1F4RXS4</accession>
<dbReference type="GO" id="GO:0035243">
    <property type="term" value="F:protein-arginine omega-N symmetric methyltransferase activity"/>
    <property type="evidence" value="ECO:0007669"/>
    <property type="project" value="TreeGrafter"/>
</dbReference>
<name>A0A1F4RXS4_UNCSA</name>
<dbReference type="InterPro" id="IPR029063">
    <property type="entry name" value="SAM-dependent_MTases_sf"/>
</dbReference>
<dbReference type="Pfam" id="PF02636">
    <property type="entry name" value="Methyltransf_28"/>
    <property type="match status" value="1"/>
</dbReference>
<proteinExistence type="predicted"/>
<feature type="region of interest" description="Disordered" evidence="3">
    <location>
        <begin position="1"/>
        <end position="23"/>
    </location>
</feature>
<comment type="caution">
    <text evidence="4">The sequence shown here is derived from an EMBL/GenBank/DDBJ whole genome shotgun (WGS) entry which is preliminary data.</text>
</comment>
<protein>
    <submittedName>
        <fullName evidence="4">Uncharacterized protein</fullName>
    </submittedName>
</protein>
<gene>
    <name evidence="4" type="ORF">A2290_04915</name>
</gene>
<dbReference type="InterPro" id="IPR003788">
    <property type="entry name" value="NDUFAF7"/>
</dbReference>
<dbReference type="EMBL" id="MEUA01000063">
    <property type="protein sequence ID" value="OGC12975.1"/>
    <property type="molecule type" value="Genomic_DNA"/>
</dbReference>
<keyword evidence="2" id="KW-0808">Transferase</keyword>